<proteinExistence type="predicted"/>
<protein>
    <submittedName>
        <fullName evidence="1">Uncharacterized protein</fullName>
    </submittedName>
</protein>
<evidence type="ECO:0000313" key="1">
    <source>
        <dbReference type="EMBL" id="PWK28311.1"/>
    </source>
</evidence>
<dbReference type="Proteomes" id="UP000245489">
    <property type="component" value="Unassembled WGS sequence"/>
</dbReference>
<gene>
    <name evidence="1" type="ORF">LV89_01094</name>
</gene>
<reference evidence="1 2" key="1">
    <citation type="submission" date="2018-05" db="EMBL/GenBank/DDBJ databases">
        <title>Genomic Encyclopedia of Archaeal and Bacterial Type Strains, Phase II (KMG-II): from individual species to whole genera.</title>
        <authorList>
            <person name="Goeker M."/>
        </authorList>
    </citation>
    <scope>NUCLEOTIDE SEQUENCE [LARGE SCALE GENOMIC DNA]</scope>
    <source>
        <strain evidence="1 2">DSM 22214</strain>
    </source>
</reference>
<sequence>MTSMVITPRNKSEMKLLSDLFKKMQIQTQLVSDEIQEDLGLAMMMKEADRSEKVSRESIMAKLRKHEG</sequence>
<comment type="caution">
    <text evidence="1">The sequence shown here is derived from an EMBL/GenBank/DDBJ whole genome shotgun (WGS) entry which is preliminary data.</text>
</comment>
<dbReference type="EMBL" id="QGGO01000004">
    <property type="protein sequence ID" value="PWK28311.1"/>
    <property type="molecule type" value="Genomic_DNA"/>
</dbReference>
<accession>A0A316ECV6</accession>
<name>A0A316ECV6_9BACT</name>
<evidence type="ECO:0000313" key="2">
    <source>
        <dbReference type="Proteomes" id="UP000245489"/>
    </source>
</evidence>
<keyword evidence="2" id="KW-1185">Reference proteome</keyword>
<dbReference type="OrthoDB" id="826875at2"/>
<dbReference type="RefSeq" id="WP_109741864.1">
    <property type="nucleotide sequence ID" value="NZ_QGGO01000004.1"/>
</dbReference>
<dbReference type="AlphaFoldDB" id="A0A316ECV6"/>
<organism evidence="1 2">
    <name type="scientific">Arcicella aurantiaca</name>
    <dbReference type="NCBI Taxonomy" id="591202"/>
    <lineage>
        <taxon>Bacteria</taxon>
        <taxon>Pseudomonadati</taxon>
        <taxon>Bacteroidota</taxon>
        <taxon>Cytophagia</taxon>
        <taxon>Cytophagales</taxon>
        <taxon>Flectobacillaceae</taxon>
        <taxon>Arcicella</taxon>
    </lineage>
</organism>